<organism evidence="3 4">
    <name type="scientific">Rhizobium tumorigenes</name>
    <dbReference type="NCBI Taxonomy" id="2041385"/>
    <lineage>
        <taxon>Bacteria</taxon>
        <taxon>Pseudomonadati</taxon>
        <taxon>Pseudomonadota</taxon>
        <taxon>Alphaproteobacteria</taxon>
        <taxon>Hyphomicrobiales</taxon>
        <taxon>Rhizobiaceae</taxon>
        <taxon>Rhizobium/Agrobacterium group</taxon>
        <taxon>Rhizobium</taxon>
    </lineage>
</organism>
<dbReference type="KEGG" id="rtu:PR017_10090"/>
<gene>
    <name evidence="3" type="ORF">PR017_10090</name>
</gene>
<proteinExistence type="predicted"/>
<feature type="domain" description="YcxB-like C-terminal" evidence="2">
    <location>
        <begin position="116"/>
        <end position="172"/>
    </location>
</feature>
<evidence type="ECO:0000259" key="2">
    <source>
        <dbReference type="Pfam" id="PF14317"/>
    </source>
</evidence>
<sequence length="189" mass="21611">MASSPEIPTDALSDNKTAYTLTAAEFAMGNELMQRSNFQVAGVIVPSIVLGCAVSLFLPGDPPGRLDMAIRVVTMSLAIFCGLLAITKLKRFRNRRRAVTNYRLSPFYHERCVFEWNDEGVRVETDSGYQLYRWKYIRAWCEDDRIMVLFFGPHIYIYLPKRALTPQMTEGLKNRLDQAGLHRAKLFPI</sequence>
<reference evidence="4" key="2">
    <citation type="journal article" date="2023" name="MicrobiologyOpen">
        <title>Genomics of the tumorigenes clade of the family Rhizobiaceae and description of Rhizobium rhododendri sp. nov.</title>
        <authorList>
            <person name="Kuzmanovic N."/>
            <person name="diCenzo G.C."/>
            <person name="Bunk B."/>
            <person name="Sproeer C."/>
            <person name="Fruehling A."/>
            <person name="Neumann-Schaal M."/>
            <person name="Overmann J."/>
            <person name="Smalla K."/>
        </authorList>
    </citation>
    <scope>NUCLEOTIDE SEQUENCE [LARGE SCALE GENOMIC DNA]</scope>
    <source>
        <strain evidence="4">1078</strain>
    </source>
</reference>
<protein>
    <submittedName>
        <fullName evidence="3">YcxB family protein</fullName>
    </submittedName>
</protein>
<reference evidence="3 4" key="1">
    <citation type="journal article" date="2018" name="Sci. Rep.">
        <title>Rhizobium tumorigenes sp. nov., a novel plant tumorigenic bacterium isolated from cane gall tumors on thornless blackberry.</title>
        <authorList>
            <person name="Kuzmanovi N."/>
            <person name="Smalla K."/>
            <person name="Gronow S."/>
            <person name="PuBawska J."/>
        </authorList>
    </citation>
    <scope>NUCLEOTIDE SEQUENCE [LARGE SCALE GENOMIC DNA]</scope>
    <source>
        <strain evidence="3 4">1078</strain>
    </source>
</reference>
<keyword evidence="1" id="KW-1133">Transmembrane helix</keyword>
<dbReference type="AlphaFoldDB" id="A0AAF1KR61"/>
<name>A0AAF1KR61_9HYPH</name>
<evidence type="ECO:0000313" key="3">
    <source>
        <dbReference type="EMBL" id="WFR94195.1"/>
    </source>
</evidence>
<keyword evidence="1" id="KW-0472">Membrane</keyword>
<evidence type="ECO:0000313" key="4">
    <source>
        <dbReference type="Proteomes" id="UP000249499"/>
    </source>
</evidence>
<feature type="transmembrane region" description="Helical" evidence="1">
    <location>
        <begin position="38"/>
        <end position="57"/>
    </location>
</feature>
<accession>A0AAF1KR61</accession>
<feature type="transmembrane region" description="Helical" evidence="1">
    <location>
        <begin position="69"/>
        <end position="87"/>
    </location>
</feature>
<dbReference type="Pfam" id="PF14317">
    <property type="entry name" value="YcxB"/>
    <property type="match status" value="1"/>
</dbReference>
<dbReference type="Proteomes" id="UP000249499">
    <property type="component" value="Chromosome"/>
</dbReference>
<keyword evidence="4" id="KW-1185">Reference proteome</keyword>
<dbReference type="InterPro" id="IPR025588">
    <property type="entry name" value="YcxB-like_C"/>
</dbReference>
<evidence type="ECO:0000256" key="1">
    <source>
        <dbReference type="SAM" id="Phobius"/>
    </source>
</evidence>
<dbReference type="RefSeq" id="WP_111222698.1">
    <property type="nucleotide sequence ID" value="NZ_CP117255.1"/>
</dbReference>
<keyword evidence="1" id="KW-0812">Transmembrane</keyword>
<dbReference type="EMBL" id="CP117255">
    <property type="protein sequence ID" value="WFR94195.1"/>
    <property type="molecule type" value="Genomic_DNA"/>
</dbReference>